<dbReference type="InterPro" id="IPR036852">
    <property type="entry name" value="Peptidase_S8/S53_dom_sf"/>
</dbReference>
<evidence type="ECO:0000256" key="2">
    <source>
        <dbReference type="ARBA" id="ARBA00022670"/>
    </source>
</evidence>
<feature type="signal peptide" evidence="7">
    <location>
        <begin position="1"/>
        <end position="34"/>
    </location>
</feature>
<reference evidence="9 10" key="1">
    <citation type="submission" date="2023-07" db="EMBL/GenBank/DDBJ databases">
        <title>Sorghum-associated microbial communities from plants grown in Nebraska, USA.</title>
        <authorList>
            <person name="Schachtman D."/>
        </authorList>
    </citation>
    <scope>NUCLEOTIDE SEQUENCE [LARGE SCALE GENOMIC DNA]</scope>
    <source>
        <strain evidence="9 10">BE248</strain>
    </source>
</reference>
<dbReference type="EMBL" id="JAVDWH010000001">
    <property type="protein sequence ID" value="MDR7086039.1"/>
    <property type="molecule type" value="Genomic_DNA"/>
</dbReference>
<dbReference type="Pfam" id="PF00082">
    <property type="entry name" value="Peptidase_S8"/>
    <property type="match status" value="1"/>
</dbReference>
<dbReference type="SUPFAM" id="SSF52743">
    <property type="entry name" value="Subtilisin-like"/>
    <property type="match status" value="1"/>
</dbReference>
<dbReference type="PROSITE" id="PS00138">
    <property type="entry name" value="SUBTILASE_SER"/>
    <property type="match status" value="1"/>
</dbReference>
<evidence type="ECO:0000256" key="5">
    <source>
        <dbReference type="PROSITE-ProRule" id="PRU01240"/>
    </source>
</evidence>
<evidence type="ECO:0000256" key="3">
    <source>
        <dbReference type="ARBA" id="ARBA00022801"/>
    </source>
</evidence>
<evidence type="ECO:0000259" key="8">
    <source>
        <dbReference type="Pfam" id="PF00082"/>
    </source>
</evidence>
<name>A0ABU1ULI0_9ACTN</name>
<dbReference type="InterPro" id="IPR023828">
    <property type="entry name" value="Peptidase_S8_Ser-AS"/>
</dbReference>
<dbReference type="PRINTS" id="PR00723">
    <property type="entry name" value="SUBTILISIN"/>
</dbReference>
<dbReference type="PANTHER" id="PTHR43806:SF11">
    <property type="entry name" value="CEREVISIN-RELATED"/>
    <property type="match status" value="1"/>
</dbReference>
<dbReference type="InterPro" id="IPR000209">
    <property type="entry name" value="Peptidase_S8/S53_dom"/>
</dbReference>
<evidence type="ECO:0000256" key="1">
    <source>
        <dbReference type="ARBA" id="ARBA00011073"/>
    </source>
</evidence>
<evidence type="ECO:0000256" key="7">
    <source>
        <dbReference type="SAM" id="SignalP"/>
    </source>
</evidence>
<sequence>MHLTRTFKTVCRRVAVAGVVVSTLVAATGASAQADPVSDLLAQARSILATATSADPLKVVITTDTGGAPSISSVRATSGANALELIVAALKKPSTIGVDMAHPVKMAASNDPYRKYQWGLDLFNAESRWKTSKGTGVVVAVVDTGVSASHPDFKGRVLSGRDFIAPGTSANDANGHGTHVAGIIAANANNDVGGAGLAPRVKILPVRVLDATGEGDNAGVASGIIWAAKKGAKVINLSLGSTQNDTAIKEAVSYAQSLNVVVIAAAGNEGCGLLGTPTSYPAAYPGVLGVGAISKDRTVASYSSCGSWVDVVAPGSAIVSTMISSANSDLGCTPGKRYCTLSGTSMATPFVAATAALEIARLGGHFSQASIISRLQSTATDLGRSGRDNDYGYGLISPSRMLAGAN</sequence>
<evidence type="ECO:0000256" key="4">
    <source>
        <dbReference type="ARBA" id="ARBA00022825"/>
    </source>
</evidence>
<keyword evidence="7" id="KW-0732">Signal</keyword>
<dbReference type="GO" id="GO:0006508">
    <property type="term" value="P:proteolysis"/>
    <property type="evidence" value="ECO:0007669"/>
    <property type="project" value="UniProtKB-KW"/>
</dbReference>
<keyword evidence="3 5" id="KW-0378">Hydrolase</keyword>
<keyword evidence="4 5" id="KW-0720">Serine protease</keyword>
<feature type="active site" description="Charge relay system" evidence="5">
    <location>
        <position position="345"/>
    </location>
</feature>
<proteinExistence type="inferred from homology"/>
<feature type="active site" description="Charge relay system" evidence="5">
    <location>
        <position position="176"/>
    </location>
</feature>
<keyword evidence="2 5" id="KW-0645">Protease</keyword>
<gene>
    <name evidence="9" type="ORF">J2X11_000878</name>
</gene>
<organism evidence="9 10">
    <name type="scientific">Aeromicrobium panaciterrae</name>
    <dbReference type="NCBI Taxonomy" id="363861"/>
    <lineage>
        <taxon>Bacteria</taxon>
        <taxon>Bacillati</taxon>
        <taxon>Actinomycetota</taxon>
        <taxon>Actinomycetes</taxon>
        <taxon>Propionibacteriales</taxon>
        <taxon>Nocardioidaceae</taxon>
        <taxon>Aeromicrobium</taxon>
    </lineage>
</organism>
<dbReference type="PROSITE" id="PS00136">
    <property type="entry name" value="SUBTILASE_ASP"/>
    <property type="match status" value="1"/>
</dbReference>
<dbReference type="PROSITE" id="PS00137">
    <property type="entry name" value="SUBTILASE_HIS"/>
    <property type="match status" value="1"/>
</dbReference>
<dbReference type="InterPro" id="IPR022398">
    <property type="entry name" value="Peptidase_S8_His-AS"/>
</dbReference>
<evidence type="ECO:0000313" key="9">
    <source>
        <dbReference type="EMBL" id="MDR7086039.1"/>
    </source>
</evidence>
<dbReference type="PROSITE" id="PS51892">
    <property type="entry name" value="SUBTILASE"/>
    <property type="match status" value="1"/>
</dbReference>
<dbReference type="InterPro" id="IPR023827">
    <property type="entry name" value="Peptidase_S8_Asp-AS"/>
</dbReference>
<dbReference type="Proteomes" id="UP001257739">
    <property type="component" value="Unassembled WGS sequence"/>
</dbReference>
<dbReference type="Gene3D" id="3.40.50.200">
    <property type="entry name" value="Peptidase S8/S53 domain"/>
    <property type="match status" value="1"/>
</dbReference>
<feature type="active site" description="Charge relay system" evidence="5">
    <location>
        <position position="143"/>
    </location>
</feature>
<dbReference type="InterPro" id="IPR050131">
    <property type="entry name" value="Peptidase_S8_subtilisin-like"/>
</dbReference>
<keyword evidence="10" id="KW-1185">Reference proteome</keyword>
<accession>A0ABU1ULI0</accession>
<dbReference type="PANTHER" id="PTHR43806">
    <property type="entry name" value="PEPTIDASE S8"/>
    <property type="match status" value="1"/>
</dbReference>
<feature type="chain" id="PRO_5046235465" evidence="7">
    <location>
        <begin position="35"/>
        <end position="406"/>
    </location>
</feature>
<dbReference type="GO" id="GO:0008233">
    <property type="term" value="F:peptidase activity"/>
    <property type="evidence" value="ECO:0007669"/>
    <property type="project" value="UniProtKB-KW"/>
</dbReference>
<feature type="domain" description="Peptidase S8/S53" evidence="8">
    <location>
        <begin position="134"/>
        <end position="394"/>
    </location>
</feature>
<comment type="similarity">
    <text evidence="1 5 6">Belongs to the peptidase S8 family.</text>
</comment>
<comment type="caution">
    <text evidence="9">The sequence shown here is derived from an EMBL/GenBank/DDBJ whole genome shotgun (WGS) entry which is preliminary data.</text>
</comment>
<evidence type="ECO:0000256" key="6">
    <source>
        <dbReference type="RuleBase" id="RU003355"/>
    </source>
</evidence>
<dbReference type="InterPro" id="IPR015500">
    <property type="entry name" value="Peptidase_S8_subtilisin-rel"/>
</dbReference>
<dbReference type="RefSeq" id="WP_309967175.1">
    <property type="nucleotide sequence ID" value="NZ_JAVDWH010000001.1"/>
</dbReference>
<protein>
    <submittedName>
        <fullName evidence="9">Type VII secretion-associated serine protease mycosin</fullName>
    </submittedName>
</protein>
<evidence type="ECO:0000313" key="10">
    <source>
        <dbReference type="Proteomes" id="UP001257739"/>
    </source>
</evidence>